<evidence type="ECO:0000313" key="3">
    <source>
        <dbReference type="Proteomes" id="UP000014809"/>
    </source>
</evidence>
<proteinExistence type="predicted"/>
<dbReference type="KEGG" id="cter:A606_09735"/>
<keyword evidence="1" id="KW-0472">Membrane</keyword>
<sequence>MVQVLWGLWLLLPDALLPVPVVFTAVVVAALVVVVVVQGAPGFPGIVGGCARTSRSFSCSPQSLWRR</sequence>
<keyword evidence="3" id="KW-1185">Reference proteome</keyword>
<accession>S4XGC2</accession>
<keyword evidence="1" id="KW-0812">Transmembrane</keyword>
<dbReference type="EMBL" id="CP003696">
    <property type="protein sequence ID" value="AGP31586.1"/>
    <property type="molecule type" value="Genomic_DNA"/>
</dbReference>
<dbReference type="Proteomes" id="UP000014809">
    <property type="component" value="Chromosome"/>
</dbReference>
<dbReference type="PATRIC" id="fig|1200352.3.peg.1981"/>
<protein>
    <submittedName>
        <fullName evidence="2">Uncharacterized protein</fullName>
    </submittedName>
</protein>
<name>S4XGC2_9CORY</name>
<reference evidence="2 3" key="1">
    <citation type="submission" date="2012-06" db="EMBL/GenBank/DDBJ databases">
        <title>Complete genome sequence of Corynebacterium terpenotabidum Y-11 (=DSM 44721).</title>
        <authorList>
            <person name="Ruckert C."/>
            <person name="Albersmeier A."/>
            <person name="Al-Dilaimi A."/>
            <person name="Szczepanowski R."/>
            <person name="Kalinowski J."/>
        </authorList>
    </citation>
    <scope>NUCLEOTIDE SEQUENCE [LARGE SCALE GENOMIC DNA]</scope>
    <source>
        <strain evidence="2 3">Y-11</strain>
    </source>
</reference>
<feature type="transmembrane region" description="Helical" evidence="1">
    <location>
        <begin position="15"/>
        <end position="37"/>
    </location>
</feature>
<gene>
    <name evidence="2" type="ORF">A606_09735</name>
</gene>
<organism evidence="2 3">
    <name type="scientific">Corynebacterium terpenotabidum Y-11</name>
    <dbReference type="NCBI Taxonomy" id="1200352"/>
    <lineage>
        <taxon>Bacteria</taxon>
        <taxon>Bacillati</taxon>
        <taxon>Actinomycetota</taxon>
        <taxon>Actinomycetes</taxon>
        <taxon>Mycobacteriales</taxon>
        <taxon>Corynebacteriaceae</taxon>
        <taxon>Corynebacterium</taxon>
    </lineage>
</organism>
<evidence type="ECO:0000256" key="1">
    <source>
        <dbReference type="SAM" id="Phobius"/>
    </source>
</evidence>
<dbReference type="AlphaFoldDB" id="S4XGC2"/>
<keyword evidence="1" id="KW-1133">Transmembrane helix</keyword>
<evidence type="ECO:0000313" key="2">
    <source>
        <dbReference type="EMBL" id="AGP31586.1"/>
    </source>
</evidence>
<dbReference type="HOGENOM" id="CLU_2805202_0_0_11"/>